<protein>
    <submittedName>
        <fullName evidence="1">Uncharacterized protein</fullName>
    </submittedName>
</protein>
<dbReference type="KEGG" id="blac:94351748"/>
<gene>
    <name evidence="1" type="ORF">CCR75_008022</name>
</gene>
<reference evidence="1 2" key="1">
    <citation type="journal article" date="2021" name="Genome Biol.">
        <title>AFLAP: assembly-free linkage analysis pipeline using k-mers from genome sequencing data.</title>
        <authorList>
            <person name="Fletcher K."/>
            <person name="Zhang L."/>
            <person name="Gil J."/>
            <person name="Han R."/>
            <person name="Cavanaugh K."/>
            <person name="Michelmore R."/>
        </authorList>
    </citation>
    <scope>NUCLEOTIDE SEQUENCE [LARGE SCALE GENOMIC DNA]</scope>
    <source>
        <strain evidence="1 2">SF5</strain>
    </source>
</reference>
<dbReference type="OrthoDB" id="127529at2759"/>
<evidence type="ECO:0000313" key="1">
    <source>
        <dbReference type="EMBL" id="TDH70946.1"/>
    </source>
</evidence>
<keyword evidence="2" id="KW-1185">Reference proteome</keyword>
<sequence>MTQFRSRRSPLGGESTPDLTVTLLATKVCSSTWKILIQNSVGASVYGVSRGMLAKASGIGTVRIITQVNYKEVELFVHDVLFVENVDHGLFSMQMAFEQGFEIDFERSTCTFIAKMQGQEANKESGCLRRRARISLRRWATAGASSQIALWPMGSPL</sequence>
<dbReference type="AlphaFoldDB" id="A0A976FQV5"/>
<name>A0A976FQV5_BRELC</name>
<proteinExistence type="predicted"/>
<comment type="caution">
    <text evidence="1">The sequence shown here is derived from an EMBL/GenBank/DDBJ whole genome shotgun (WGS) entry which is preliminary data.</text>
</comment>
<dbReference type="RefSeq" id="XP_067820445.1">
    <property type="nucleotide sequence ID" value="XM_067966077.1"/>
</dbReference>
<dbReference type="GeneID" id="94351748"/>
<dbReference type="Proteomes" id="UP000294530">
    <property type="component" value="Unassembled WGS sequence"/>
</dbReference>
<organism evidence="1 2">
    <name type="scientific">Bremia lactucae</name>
    <name type="common">Lettuce downy mildew</name>
    <dbReference type="NCBI Taxonomy" id="4779"/>
    <lineage>
        <taxon>Eukaryota</taxon>
        <taxon>Sar</taxon>
        <taxon>Stramenopiles</taxon>
        <taxon>Oomycota</taxon>
        <taxon>Peronosporomycetes</taxon>
        <taxon>Peronosporales</taxon>
        <taxon>Peronosporaceae</taxon>
        <taxon>Bremia</taxon>
    </lineage>
</organism>
<evidence type="ECO:0000313" key="2">
    <source>
        <dbReference type="Proteomes" id="UP000294530"/>
    </source>
</evidence>
<accession>A0A976FQV5</accession>
<dbReference type="EMBL" id="SHOA02000001">
    <property type="protein sequence ID" value="TDH70946.1"/>
    <property type="molecule type" value="Genomic_DNA"/>
</dbReference>